<feature type="chain" id="PRO_5016283872" evidence="1">
    <location>
        <begin position="21"/>
        <end position="394"/>
    </location>
</feature>
<accession>A0A327QYA7</accession>
<dbReference type="Proteomes" id="UP000249547">
    <property type="component" value="Unassembled WGS sequence"/>
</dbReference>
<organism evidence="2 3">
    <name type="scientific">Chitinophaga skermanii</name>
    <dbReference type="NCBI Taxonomy" id="331697"/>
    <lineage>
        <taxon>Bacteria</taxon>
        <taxon>Pseudomonadati</taxon>
        <taxon>Bacteroidota</taxon>
        <taxon>Chitinophagia</taxon>
        <taxon>Chitinophagales</taxon>
        <taxon>Chitinophagaceae</taxon>
        <taxon>Chitinophaga</taxon>
    </lineage>
</organism>
<name>A0A327QYA7_9BACT</name>
<reference evidence="2 3" key="1">
    <citation type="submission" date="2018-06" db="EMBL/GenBank/DDBJ databases">
        <title>Genomic Encyclopedia of Archaeal and Bacterial Type Strains, Phase II (KMG-II): from individual species to whole genera.</title>
        <authorList>
            <person name="Goeker M."/>
        </authorList>
    </citation>
    <scope>NUCLEOTIDE SEQUENCE [LARGE SCALE GENOMIC DNA]</scope>
    <source>
        <strain evidence="2 3">DSM 23857</strain>
    </source>
</reference>
<gene>
    <name evidence="2" type="ORF">LX64_01392</name>
</gene>
<proteinExistence type="predicted"/>
<feature type="signal peptide" evidence="1">
    <location>
        <begin position="1"/>
        <end position="20"/>
    </location>
</feature>
<keyword evidence="1" id="KW-0732">Signal</keyword>
<keyword evidence="3" id="KW-1185">Reference proteome</keyword>
<dbReference type="AlphaFoldDB" id="A0A327QYA7"/>
<evidence type="ECO:0000256" key="1">
    <source>
        <dbReference type="SAM" id="SignalP"/>
    </source>
</evidence>
<protein>
    <submittedName>
        <fullName evidence="2">Uncharacterized protein</fullName>
    </submittedName>
</protein>
<sequence>MISMKLHQLLLAGLLLGATACSKVDYTEIENPAYLRVFNDLNLKIGLENKDEEQPFMCMLIDPVIGADGIPTSAAIKGDFLDQREPYAPPYPSHIGASTSINNPEYPGKENVLVGPVLNGFDLSSWAQVPAGKHRVVFYIRPKNSIPFFNLEDRLKKTVVVDTTIELGVREVYTLHVLQRDFISKKNGIILRQENFHKLSLSDSMLYVNFYNYSANGFWSADNNLKKNQYSSGYLQYGIRDNMNVWMSICEQGTFNTVAGYKFKLLKNMVRDANNSSVASYHPVPVFADAKSNGISTTVWQRITLLYPGIDPNNNPYGSLGYDPDGQYAMLSCNSTDPVKPLSDPGTLLLPNMIVNIHSGRDNPRSFATVNTIEIVNGNAYLTTVQRKYPPPIY</sequence>
<evidence type="ECO:0000313" key="2">
    <source>
        <dbReference type="EMBL" id="RAJ08738.1"/>
    </source>
</evidence>
<evidence type="ECO:0000313" key="3">
    <source>
        <dbReference type="Proteomes" id="UP000249547"/>
    </source>
</evidence>
<dbReference type="EMBL" id="QLLL01000002">
    <property type="protein sequence ID" value="RAJ08738.1"/>
    <property type="molecule type" value="Genomic_DNA"/>
</dbReference>
<dbReference type="PROSITE" id="PS51257">
    <property type="entry name" value="PROKAR_LIPOPROTEIN"/>
    <property type="match status" value="1"/>
</dbReference>
<comment type="caution">
    <text evidence="2">The sequence shown here is derived from an EMBL/GenBank/DDBJ whole genome shotgun (WGS) entry which is preliminary data.</text>
</comment>
<dbReference type="OrthoDB" id="616292at2"/>